<comment type="caution">
    <text evidence="3">The sequence shown here is derived from an EMBL/GenBank/DDBJ whole genome shotgun (WGS) entry which is preliminary data.</text>
</comment>
<dbReference type="SUPFAM" id="SSF50952">
    <property type="entry name" value="Soluble quinoprotein glucose dehydrogenase"/>
    <property type="match status" value="1"/>
</dbReference>
<dbReference type="Pfam" id="PF07995">
    <property type="entry name" value="GSDH"/>
    <property type="match status" value="1"/>
</dbReference>
<evidence type="ECO:0000259" key="2">
    <source>
        <dbReference type="Pfam" id="PF07995"/>
    </source>
</evidence>
<keyword evidence="1" id="KW-0732">Signal</keyword>
<feature type="chain" id="PRO_5042980588" evidence="1">
    <location>
        <begin position="22"/>
        <end position="363"/>
    </location>
</feature>
<accession>A0AAP7DCW1</accession>
<feature type="domain" description="Glucose/Sorbosone dehydrogenase" evidence="2">
    <location>
        <begin position="35"/>
        <end position="356"/>
    </location>
</feature>
<evidence type="ECO:0000256" key="1">
    <source>
        <dbReference type="SAM" id="SignalP"/>
    </source>
</evidence>
<organism evidence="3 4">
    <name type="scientific">Vibrio coralliilyticus</name>
    <dbReference type="NCBI Taxonomy" id="190893"/>
    <lineage>
        <taxon>Bacteria</taxon>
        <taxon>Pseudomonadati</taxon>
        <taxon>Pseudomonadota</taxon>
        <taxon>Gammaproteobacteria</taxon>
        <taxon>Vibrionales</taxon>
        <taxon>Vibrionaceae</taxon>
        <taxon>Vibrio</taxon>
    </lineage>
</organism>
<sequence>MFKYLALPLVTFTCWTSPALSADYSTEKIASGLLVPWGMAFADDNTLLVTERNGHILSVDIATGKSTQLMEDPAGLYANGQGGLLDIAISPFEPNKAYVTYSKRTASGSDTTLATFTFSDGKLSDWKNILTTTSNSSTNRHYGSRVTFDEQYLYMSVGDRGERDNGQDLSTHAGSILRLNPDGSAAEGNPFAEQKGAQKEIWSFGHRNPQGLFYDSAAGALWSIEHGPRGGDEINYIQAGSNYGWPITSHGKEYWGPINVGESKEKEGIESPVKVYVPSIAPSSLLLYRGENYPELNGKLLAPALKLTHINVVTLDKNNQAVDEIRILSELNERIRHVIVSPKDELIFSTDQGNIYRLVPTRS</sequence>
<protein>
    <submittedName>
        <fullName evidence="3">PQQ-dependent sugar dehydrogenase</fullName>
    </submittedName>
</protein>
<dbReference type="InterPro" id="IPR012938">
    <property type="entry name" value="Glc/Sorbosone_DH"/>
</dbReference>
<evidence type="ECO:0000313" key="4">
    <source>
        <dbReference type="Proteomes" id="UP000576645"/>
    </source>
</evidence>
<feature type="signal peptide" evidence="1">
    <location>
        <begin position="1"/>
        <end position="21"/>
    </location>
</feature>
<evidence type="ECO:0000313" key="3">
    <source>
        <dbReference type="EMBL" id="NOJ22496.1"/>
    </source>
</evidence>
<dbReference type="PANTHER" id="PTHR19328">
    <property type="entry name" value="HEDGEHOG-INTERACTING PROTEIN"/>
    <property type="match status" value="1"/>
</dbReference>
<dbReference type="Gene3D" id="2.120.10.30">
    <property type="entry name" value="TolB, C-terminal domain"/>
    <property type="match status" value="1"/>
</dbReference>
<name>A0AAP7DCW1_9VIBR</name>
<proteinExistence type="predicted"/>
<gene>
    <name evidence="3" type="ORF">F0238_07060</name>
</gene>
<dbReference type="PANTHER" id="PTHR19328:SF75">
    <property type="entry name" value="ALDOSE SUGAR DEHYDROGENASE YLII"/>
    <property type="match status" value="1"/>
</dbReference>
<dbReference type="AlphaFoldDB" id="A0AAP7DCW1"/>
<dbReference type="InterPro" id="IPR011041">
    <property type="entry name" value="Quinoprot_gluc/sorb_DH_b-prop"/>
</dbReference>
<dbReference type="Proteomes" id="UP000576645">
    <property type="component" value="Unassembled WGS sequence"/>
</dbReference>
<reference evidence="3 4" key="1">
    <citation type="submission" date="2019-09" db="EMBL/GenBank/DDBJ databases">
        <title>Draft genome sequencing and comparative genomics of hatchery-associated Vibrios.</title>
        <authorList>
            <person name="Kehlet-Delgado H."/>
            <person name="Mueller R.S."/>
        </authorList>
    </citation>
    <scope>NUCLEOTIDE SEQUENCE [LARGE SCALE GENOMIC DNA]</scope>
    <source>
        <strain evidence="3 4">09-121-3</strain>
    </source>
</reference>
<dbReference type="EMBL" id="VTXP01000004">
    <property type="protein sequence ID" value="NOJ22496.1"/>
    <property type="molecule type" value="Genomic_DNA"/>
</dbReference>
<dbReference type="InterPro" id="IPR011042">
    <property type="entry name" value="6-blade_b-propeller_TolB-like"/>
</dbReference>